<dbReference type="AlphaFoldDB" id="A0A1R1XZJ7"/>
<gene>
    <name evidence="1" type="ORF">AYI70_g4326</name>
</gene>
<reference evidence="1 2" key="1">
    <citation type="submission" date="2017-01" db="EMBL/GenBank/DDBJ databases">
        <authorList>
            <person name="Mah S.A."/>
            <person name="Swanson W.J."/>
            <person name="Moy G.W."/>
            <person name="Vacquier V.D."/>
        </authorList>
    </citation>
    <scope>NUCLEOTIDE SEQUENCE [LARGE SCALE GENOMIC DNA]</scope>
    <source>
        <strain evidence="1 2">GSMNP</strain>
    </source>
</reference>
<proteinExistence type="predicted"/>
<keyword evidence="2" id="KW-1185">Reference proteome</keyword>
<dbReference type="EMBL" id="LSSN01001324">
    <property type="protein sequence ID" value="OMJ20103.1"/>
    <property type="molecule type" value="Genomic_DNA"/>
</dbReference>
<accession>A0A1R1XZJ7</accession>
<name>A0A1R1XZJ7_9FUNG</name>
<sequence>MREPNSSCSISGLVSDSMSLVGFPGRFSPLWRISNLDCLRLGGGLKLIEIALGQDWIAVLRSSVRDDRSGYTDKRVTGFLIVTYESFDSLLILFTRKSFCIISDNELI</sequence>
<comment type="caution">
    <text evidence="1">The sequence shown here is derived from an EMBL/GenBank/DDBJ whole genome shotgun (WGS) entry which is preliminary data.</text>
</comment>
<dbReference type="Proteomes" id="UP000187283">
    <property type="component" value="Unassembled WGS sequence"/>
</dbReference>
<evidence type="ECO:0000313" key="2">
    <source>
        <dbReference type="Proteomes" id="UP000187283"/>
    </source>
</evidence>
<protein>
    <submittedName>
        <fullName evidence="1">Uncharacterized protein</fullName>
    </submittedName>
</protein>
<evidence type="ECO:0000313" key="1">
    <source>
        <dbReference type="EMBL" id="OMJ20103.1"/>
    </source>
</evidence>
<organism evidence="1 2">
    <name type="scientific">Smittium culicis</name>
    <dbReference type="NCBI Taxonomy" id="133412"/>
    <lineage>
        <taxon>Eukaryota</taxon>
        <taxon>Fungi</taxon>
        <taxon>Fungi incertae sedis</taxon>
        <taxon>Zoopagomycota</taxon>
        <taxon>Kickxellomycotina</taxon>
        <taxon>Harpellomycetes</taxon>
        <taxon>Harpellales</taxon>
        <taxon>Legeriomycetaceae</taxon>
        <taxon>Smittium</taxon>
    </lineage>
</organism>